<keyword evidence="11 12" id="KW-0131">Cell cycle</keyword>
<evidence type="ECO:0000256" key="3">
    <source>
        <dbReference type="ARBA" id="ARBA00011160"/>
    </source>
</evidence>
<evidence type="ECO:0000256" key="7">
    <source>
        <dbReference type="ARBA" id="ARBA00022618"/>
    </source>
</evidence>
<evidence type="ECO:0000259" key="16">
    <source>
        <dbReference type="Pfam" id="PF18075"/>
    </source>
</evidence>
<evidence type="ECO:0000256" key="8">
    <source>
        <dbReference type="ARBA" id="ARBA00022692"/>
    </source>
</evidence>
<dbReference type="PANTHER" id="PTHR47755:SF1">
    <property type="entry name" value="CELL DIVISION PROTEIN FTSX"/>
    <property type="match status" value="1"/>
</dbReference>
<evidence type="ECO:0000256" key="2">
    <source>
        <dbReference type="ARBA" id="ARBA00007379"/>
    </source>
</evidence>
<keyword evidence="6 12" id="KW-0997">Cell inner membrane</keyword>
<keyword evidence="5 12" id="KW-1003">Cell membrane</keyword>
<gene>
    <name evidence="17" type="ORF">DFR26_0414</name>
</gene>
<dbReference type="InterPro" id="IPR003838">
    <property type="entry name" value="ABC3_permease_C"/>
</dbReference>
<keyword evidence="8 14" id="KW-0812">Transmembrane</keyword>
<dbReference type="RefSeq" id="WP_116207267.1">
    <property type="nucleotide sequence ID" value="NZ_QUNR01000001.1"/>
</dbReference>
<proteinExistence type="inferred from homology"/>
<dbReference type="OrthoDB" id="9813411at2"/>
<evidence type="ECO:0000256" key="10">
    <source>
        <dbReference type="ARBA" id="ARBA00023136"/>
    </source>
</evidence>
<evidence type="ECO:0000259" key="15">
    <source>
        <dbReference type="Pfam" id="PF02687"/>
    </source>
</evidence>
<keyword evidence="10 12" id="KW-0472">Membrane</keyword>
<feature type="compositionally biased region" description="Low complexity" evidence="13">
    <location>
        <begin position="1"/>
        <end position="20"/>
    </location>
</feature>
<sequence length="332" mass="35777">MNQPIAAGKKPNSPKKPSGARSSQSTIGSRFQHWLGHHRREASDSFGRLARVPLATLMTVTVMTIALSLPLALGQLLHDTRQAVATWDADARLSIYLNEGTDTAAQRTVLAQAQALSGVSRANLITPEDALEEFKAKSNYGPALEQLDSNPLPAVLEVFPKDTSDTKAMTALRDQFAQWPEVALAEVDIEWVQRLRTALDIGERLLLAIAGTLILGGLLVVGNTIRLSIESRRDEIRVISLLGGTHGFVRRPFVYMGLWCGLSAGVFTLATVSGLIAWLSEPVLTLARLYGSQFALSYPTVETGVAVIVGASALGLVGAWIAVGRHLRELEP</sequence>
<organism evidence="17 18">
    <name type="scientific">Paraperlucidibaca baekdonensis</name>
    <dbReference type="NCBI Taxonomy" id="748120"/>
    <lineage>
        <taxon>Bacteria</taxon>
        <taxon>Pseudomonadati</taxon>
        <taxon>Pseudomonadota</taxon>
        <taxon>Gammaproteobacteria</taxon>
        <taxon>Moraxellales</taxon>
        <taxon>Moraxellaceae</taxon>
        <taxon>Paraperlucidibaca</taxon>
    </lineage>
</organism>
<evidence type="ECO:0000256" key="13">
    <source>
        <dbReference type="SAM" id="MobiDB-lite"/>
    </source>
</evidence>
<dbReference type="Pfam" id="PF02687">
    <property type="entry name" value="FtsX"/>
    <property type="match status" value="1"/>
</dbReference>
<protein>
    <recommendedName>
        <fullName evidence="4 12">Cell division protein FtsX</fullName>
    </recommendedName>
</protein>
<dbReference type="GO" id="GO:0005886">
    <property type="term" value="C:plasma membrane"/>
    <property type="evidence" value="ECO:0007669"/>
    <property type="project" value="UniProtKB-SubCell"/>
</dbReference>
<evidence type="ECO:0000256" key="11">
    <source>
        <dbReference type="ARBA" id="ARBA00023306"/>
    </source>
</evidence>
<name>A0A3E0H925_9GAMM</name>
<dbReference type="Proteomes" id="UP000256774">
    <property type="component" value="Unassembled WGS sequence"/>
</dbReference>
<feature type="transmembrane region" description="Helical" evidence="14">
    <location>
        <begin position="300"/>
        <end position="323"/>
    </location>
</feature>
<evidence type="ECO:0000256" key="6">
    <source>
        <dbReference type="ARBA" id="ARBA00022519"/>
    </source>
</evidence>
<comment type="similarity">
    <text evidence="2 12">Belongs to the ABC-4 integral membrane protein family. FtsX subfamily.</text>
</comment>
<dbReference type="NCBIfam" id="TIGR00439">
    <property type="entry name" value="FtsX_Gneg"/>
    <property type="match status" value="1"/>
</dbReference>
<feature type="transmembrane region" description="Helical" evidence="14">
    <location>
        <begin position="49"/>
        <end position="73"/>
    </location>
</feature>
<keyword evidence="7 12" id="KW-0132">Cell division</keyword>
<feature type="transmembrane region" description="Helical" evidence="14">
    <location>
        <begin position="205"/>
        <end position="225"/>
    </location>
</feature>
<feature type="domain" description="FtsX extracellular" evidence="16">
    <location>
        <begin position="93"/>
        <end position="182"/>
    </location>
</feature>
<keyword evidence="18" id="KW-1185">Reference proteome</keyword>
<evidence type="ECO:0000256" key="12">
    <source>
        <dbReference type="PIRNR" id="PIRNR003097"/>
    </source>
</evidence>
<comment type="caution">
    <text evidence="17">The sequence shown here is derived from an EMBL/GenBank/DDBJ whole genome shotgun (WGS) entry which is preliminary data.</text>
</comment>
<evidence type="ECO:0000256" key="4">
    <source>
        <dbReference type="ARBA" id="ARBA00021907"/>
    </source>
</evidence>
<dbReference type="InterPro" id="IPR040690">
    <property type="entry name" value="FtsX_ECD"/>
</dbReference>
<dbReference type="PANTHER" id="PTHR47755">
    <property type="entry name" value="CELL DIVISION PROTEIN FTSX"/>
    <property type="match status" value="1"/>
</dbReference>
<dbReference type="InterPro" id="IPR004513">
    <property type="entry name" value="FtsX"/>
</dbReference>
<feature type="transmembrane region" description="Helical" evidence="14">
    <location>
        <begin position="253"/>
        <end position="280"/>
    </location>
</feature>
<feature type="domain" description="ABC3 transporter permease C-terminal" evidence="15">
    <location>
        <begin position="209"/>
        <end position="323"/>
    </location>
</feature>
<evidence type="ECO:0000313" key="18">
    <source>
        <dbReference type="Proteomes" id="UP000256774"/>
    </source>
</evidence>
<evidence type="ECO:0000256" key="5">
    <source>
        <dbReference type="ARBA" id="ARBA00022475"/>
    </source>
</evidence>
<accession>A0A3E0H925</accession>
<comment type="subunit">
    <text evidence="3">Forms a membrane-associated complex with FtsE.</text>
</comment>
<dbReference type="GO" id="GO:0051301">
    <property type="term" value="P:cell division"/>
    <property type="evidence" value="ECO:0007669"/>
    <property type="project" value="UniProtKB-KW"/>
</dbReference>
<feature type="region of interest" description="Disordered" evidence="13">
    <location>
        <begin position="1"/>
        <end position="28"/>
    </location>
</feature>
<evidence type="ECO:0000256" key="14">
    <source>
        <dbReference type="SAM" id="Phobius"/>
    </source>
</evidence>
<dbReference type="Gene3D" id="3.30.70.3040">
    <property type="match status" value="1"/>
</dbReference>
<evidence type="ECO:0000256" key="1">
    <source>
        <dbReference type="ARBA" id="ARBA00004429"/>
    </source>
</evidence>
<dbReference type="InterPro" id="IPR047590">
    <property type="entry name" value="FtsX_proteobact-type"/>
</dbReference>
<dbReference type="EMBL" id="QUNR01000001">
    <property type="protein sequence ID" value="REH40215.1"/>
    <property type="molecule type" value="Genomic_DNA"/>
</dbReference>
<dbReference type="GO" id="GO:0032153">
    <property type="term" value="C:cell division site"/>
    <property type="evidence" value="ECO:0007669"/>
    <property type="project" value="TreeGrafter"/>
</dbReference>
<reference evidence="17 18" key="1">
    <citation type="submission" date="2018-08" db="EMBL/GenBank/DDBJ databases">
        <title>Genomic Encyclopedia of Type Strains, Phase IV (KMG-IV): sequencing the most valuable type-strain genomes for metagenomic binning, comparative biology and taxonomic classification.</title>
        <authorList>
            <person name="Goeker M."/>
        </authorList>
    </citation>
    <scope>NUCLEOTIDE SEQUENCE [LARGE SCALE GENOMIC DNA]</scope>
    <source>
        <strain evidence="17 18">DSM 26022</strain>
    </source>
</reference>
<dbReference type="PIRSF" id="PIRSF003097">
    <property type="entry name" value="FtsX"/>
    <property type="match status" value="1"/>
</dbReference>
<dbReference type="AlphaFoldDB" id="A0A3E0H925"/>
<evidence type="ECO:0000313" key="17">
    <source>
        <dbReference type="EMBL" id="REH40215.1"/>
    </source>
</evidence>
<comment type="subcellular location">
    <subcellularLocation>
        <location evidence="1">Cell inner membrane</location>
        <topology evidence="1">Multi-pass membrane protein</topology>
    </subcellularLocation>
</comment>
<evidence type="ECO:0000256" key="9">
    <source>
        <dbReference type="ARBA" id="ARBA00022989"/>
    </source>
</evidence>
<comment type="function">
    <text evidence="12">Part of the ABC transporter FtsEX involved in cellular division.</text>
</comment>
<dbReference type="Pfam" id="PF18075">
    <property type="entry name" value="FtsX_ECD"/>
    <property type="match status" value="1"/>
</dbReference>
<keyword evidence="9 14" id="KW-1133">Transmembrane helix</keyword>